<dbReference type="EMBL" id="WRPP01000005">
    <property type="protein sequence ID" value="MVU80725.1"/>
    <property type="molecule type" value="Genomic_DNA"/>
</dbReference>
<keyword evidence="1" id="KW-0812">Transmembrane</keyword>
<evidence type="ECO:0000259" key="2">
    <source>
        <dbReference type="Pfam" id="PF02470"/>
    </source>
</evidence>
<keyword evidence="1" id="KW-1133">Transmembrane helix</keyword>
<feature type="domain" description="Mce/MlaD" evidence="2">
    <location>
        <begin position="40"/>
        <end position="110"/>
    </location>
</feature>
<organism evidence="3 4">
    <name type="scientific">Nocardia terrae</name>
    <dbReference type="NCBI Taxonomy" id="2675851"/>
    <lineage>
        <taxon>Bacteria</taxon>
        <taxon>Bacillati</taxon>
        <taxon>Actinomycetota</taxon>
        <taxon>Actinomycetes</taxon>
        <taxon>Mycobacteriales</taxon>
        <taxon>Nocardiaceae</taxon>
        <taxon>Nocardia</taxon>
    </lineage>
</organism>
<evidence type="ECO:0000313" key="3">
    <source>
        <dbReference type="EMBL" id="MVU80725.1"/>
    </source>
</evidence>
<dbReference type="RefSeq" id="WP_157390303.1">
    <property type="nucleotide sequence ID" value="NZ_WRPP01000005.1"/>
</dbReference>
<protein>
    <submittedName>
        <fullName evidence="3">MCE family protein</fullName>
    </submittedName>
</protein>
<name>A0A7K1V294_9NOCA</name>
<dbReference type="InterPro" id="IPR003399">
    <property type="entry name" value="Mce/MlaD"/>
</dbReference>
<reference evidence="3 4" key="1">
    <citation type="submission" date="2019-12" db="EMBL/GenBank/DDBJ databases">
        <title>Nocardia sp. nov. ET3-3 isolated from soil.</title>
        <authorList>
            <person name="Kanchanasin P."/>
            <person name="Tanasupawat S."/>
            <person name="Yuki M."/>
            <person name="Kudo T."/>
        </authorList>
    </citation>
    <scope>NUCLEOTIDE SEQUENCE [LARGE SCALE GENOMIC DNA]</scope>
    <source>
        <strain evidence="3 4">ET3-3</strain>
    </source>
</reference>
<comment type="caution">
    <text evidence="3">The sequence shown here is derived from an EMBL/GenBank/DDBJ whole genome shotgun (WGS) entry which is preliminary data.</text>
</comment>
<gene>
    <name evidence="3" type="ORF">GPX89_26165</name>
</gene>
<keyword evidence="4" id="KW-1185">Reference proteome</keyword>
<dbReference type="InterPro" id="IPR052336">
    <property type="entry name" value="MlaD_Phospholipid_Transporter"/>
</dbReference>
<proteinExistence type="predicted"/>
<dbReference type="PANTHER" id="PTHR33371:SF4">
    <property type="entry name" value="INTERMEMBRANE PHOSPHOLIPID TRANSPORT SYSTEM BINDING PROTEIN MLAD"/>
    <property type="match status" value="1"/>
</dbReference>
<sequence>MIARTTASVVGMAVIAAASFLYMDRLGLHMTAFEHVRTASMSVTDTNGLVVGSRVLIRGVAVGHVTGITAAADHIEVNWNYNSDYRIPVDSRFRVDNLSALGEAYLAIAPATTSGPFLADEASVPSEKVVVPTTFKELSARLTRLLEQVDPQRIQDIFHTMDIALPDDTRVVGDLNHAGELLASALTSQSDNLTTLLRAIQPLLLQSSSVPGDLAATTPIVADFGGQFSGILDSIHFATEFGPLRDGIKYGAGPLIGQLQQFLDKSSGDLQVLGVDLLPGVRAGAAALQTVDVGRFLDNALAATETGDALTIHVHTPGR</sequence>
<accession>A0A7K1V294</accession>
<evidence type="ECO:0000256" key="1">
    <source>
        <dbReference type="SAM" id="Phobius"/>
    </source>
</evidence>
<dbReference type="Pfam" id="PF02470">
    <property type="entry name" value="MlaD"/>
    <property type="match status" value="1"/>
</dbReference>
<dbReference type="PANTHER" id="PTHR33371">
    <property type="entry name" value="INTERMEMBRANE PHOSPHOLIPID TRANSPORT SYSTEM BINDING PROTEIN MLAD-RELATED"/>
    <property type="match status" value="1"/>
</dbReference>
<dbReference type="Proteomes" id="UP000466794">
    <property type="component" value="Unassembled WGS sequence"/>
</dbReference>
<keyword evidence="1" id="KW-0472">Membrane</keyword>
<feature type="transmembrane region" description="Helical" evidence="1">
    <location>
        <begin position="6"/>
        <end position="23"/>
    </location>
</feature>
<evidence type="ECO:0000313" key="4">
    <source>
        <dbReference type="Proteomes" id="UP000466794"/>
    </source>
</evidence>
<dbReference type="AlphaFoldDB" id="A0A7K1V294"/>